<reference evidence="3 4" key="1">
    <citation type="submission" date="2020-07" db="EMBL/GenBank/DDBJ databases">
        <title>Diversity of carbapenemase encoding genes among Pseudomonas putida group clinical isolates in a tertiary Brazilian hospital.</title>
        <authorList>
            <person name="Alberto-Lei F."/>
            <person name="Nodari C.S."/>
            <person name="Streling A.P."/>
            <person name="Paulino J.T."/>
            <person name="Bessa-Neto F.O."/>
            <person name="Cayo R."/>
            <person name="Gales A.C."/>
        </authorList>
    </citation>
    <scope>NUCLEOTIDE SEQUENCE [LARGE SCALE GENOMIC DNA]</scope>
    <source>
        <strain evidence="3 4">12815</strain>
    </source>
</reference>
<dbReference type="PANTHER" id="PTHR43179">
    <property type="entry name" value="RHAMNOSYLTRANSFERASE WBBL"/>
    <property type="match status" value="1"/>
</dbReference>
<dbReference type="AlphaFoldDB" id="A0A7W2KBY2"/>
<comment type="caution">
    <text evidence="3">The sequence shown here is derived from an EMBL/GenBank/DDBJ whole genome shotgun (WGS) entry which is preliminary data.</text>
</comment>
<organism evidence="3 4">
    <name type="scientific">Pseudomonas juntendi</name>
    <dbReference type="NCBI Taxonomy" id="2666183"/>
    <lineage>
        <taxon>Bacteria</taxon>
        <taxon>Pseudomonadati</taxon>
        <taxon>Pseudomonadota</taxon>
        <taxon>Gammaproteobacteria</taxon>
        <taxon>Pseudomonadales</taxon>
        <taxon>Pseudomonadaceae</taxon>
        <taxon>Pseudomonas</taxon>
    </lineage>
</organism>
<dbReference type="InterPro" id="IPR029044">
    <property type="entry name" value="Nucleotide-diphossugar_trans"/>
</dbReference>
<name>A0A7W2KBY2_9PSED</name>
<dbReference type="SUPFAM" id="SSF53448">
    <property type="entry name" value="Nucleotide-diphospho-sugar transferases"/>
    <property type="match status" value="1"/>
</dbReference>
<keyword evidence="3" id="KW-0808">Transferase</keyword>
<feature type="domain" description="Glycosyltransferase 2-like" evidence="2">
    <location>
        <begin position="510"/>
        <end position="685"/>
    </location>
</feature>
<dbReference type="RefSeq" id="WP_182388709.1">
    <property type="nucleotide sequence ID" value="NZ_JACGCX010000001.1"/>
</dbReference>
<evidence type="ECO:0000313" key="3">
    <source>
        <dbReference type="EMBL" id="MBA6095689.1"/>
    </source>
</evidence>
<dbReference type="EMBL" id="JACGCX010000001">
    <property type="protein sequence ID" value="MBA6095689.1"/>
    <property type="molecule type" value="Genomic_DNA"/>
</dbReference>
<accession>A0A7W2KBY2</accession>
<sequence>MTEHLLDQKQTAQPVALPAFSGAIFGLQGDVLHGWAMDNTQPENRPVIEVFIDGASVALARADQYEPNAPMGDQYHGFAVQLRQRWLDEACLITARIANQSFELEGQLSLPAAPSDDSASIASQVWHTGGLRVGGWCWDPKAPDRHVEITVREGDQVVGRAVCNEHNQALAYRATSDHGFGIDLPWELADGKVHVLEIVNDLGKPLAGSPIRLCCWPEGVEGLISKLNPAQDAETLEMLNAVAKEQSIRLPKSAGWDSYPQWFNAFQRLDEDGAPALRGKLGLLLITEGIAALEQRTLSSLENYSPAHYTLAYAPSTDLGSAIEQLLTSGCDRLLPVSAGDRLAPFALAHLSGLLDEGSAWAYADCDRDGPSGERTSPWLKPVWDLDLFIGADIFSPGAIFGQRVVSEAMDLLASRNGPRLVGWHDLVAGIALATERSGLSVVHFPRVLYHRANHTAASPEQAAPSPERLNAMEWLCDALAPGSLVSRVHNYPALLRAHWSVPEKLPRVSLIVPTRDQYKLLHACIEGLLTRTDYPDLEVIVVDNQSSDPDTLVYLGDIKARGVKVLEHNHPFNYSTINNRAASVATGDVIGLVNNDIEVIESGWLKEMVAQLTRPGVGAVGAKLLWPNRMVQHGGVVTGINGLAAHTGNHLEDSDAGYLGLNQLTRRQSAVTAACLLLNKSLFEEVGGLDENSYPVAFNDVDLCLRLLERGFHMIWVASSRLIHAESASRGKDHTPEKQARAEREQLRFRKRWAGTETCDAYYHPLLSHDYLSGPYGGLAMRKIDSRVRVFDPSSRLAPPPRNTGLT</sequence>
<proteinExistence type="predicted"/>
<keyword evidence="1" id="KW-1003">Cell membrane</keyword>
<dbReference type="Gene3D" id="3.90.550.10">
    <property type="entry name" value="Spore Coat Polysaccharide Biosynthesis Protein SpsA, Chain A"/>
    <property type="match status" value="1"/>
</dbReference>
<dbReference type="Proteomes" id="UP000545074">
    <property type="component" value="Unassembled WGS sequence"/>
</dbReference>
<dbReference type="GO" id="GO:0016740">
    <property type="term" value="F:transferase activity"/>
    <property type="evidence" value="ECO:0007669"/>
    <property type="project" value="UniProtKB-KW"/>
</dbReference>
<protein>
    <submittedName>
        <fullName evidence="3">Glycosyltransferase</fullName>
    </submittedName>
</protein>
<evidence type="ECO:0000313" key="4">
    <source>
        <dbReference type="Proteomes" id="UP000545074"/>
    </source>
</evidence>
<evidence type="ECO:0000259" key="2">
    <source>
        <dbReference type="Pfam" id="PF00535"/>
    </source>
</evidence>
<dbReference type="Pfam" id="PF00535">
    <property type="entry name" value="Glycos_transf_2"/>
    <property type="match status" value="1"/>
</dbReference>
<dbReference type="InterPro" id="IPR001173">
    <property type="entry name" value="Glyco_trans_2-like"/>
</dbReference>
<dbReference type="PANTHER" id="PTHR43179:SF7">
    <property type="entry name" value="RHAMNOSYLTRANSFERASE WBBL"/>
    <property type="match status" value="1"/>
</dbReference>
<gene>
    <name evidence="3" type="ORF">H4C80_00815</name>
</gene>
<keyword evidence="1" id="KW-0997">Cell inner membrane</keyword>
<evidence type="ECO:0000256" key="1">
    <source>
        <dbReference type="ARBA" id="ARBA00022519"/>
    </source>
</evidence>
<keyword evidence="1" id="KW-0472">Membrane</keyword>